<protein>
    <submittedName>
        <fullName evidence="9">Sulfite reductase</fullName>
    </submittedName>
</protein>
<evidence type="ECO:0000313" key="9">
    <source>
        <dbReference type="EMBL" id="GLI91695.1"/>
    </source>
</evidence>
<feature type="domain" description="Nitrite/sulphite reductase 4Fe-4S" evidence="7">
    <location>
        <begin position="426"/>
        <end position="564"/>
    </location>
</feature>
<keyword evidence="4" id="KW-0560">Oxidoreductase</keyword>
<evidence type="ECO:0000313" key="10">
    <source>
        <dbReference type="Proteomes" id="UP001144323"/>
    </source>
</evidence>
<dbReference type="Gene3D" id="3.90.480.10">
    <property type="entry name" value="Sulfite Reductase Hemoprotein,Domain 2"/>
    <property type="match status" value="1"/>
</dbReference>
<dbReference type="RefSeq" id="WP_281805480.1">
    <property type="nucleotide sequence ID" value="NZ_BSEC01000001.1"/>
</dbReference>
<dbReference type="InterPro" id="IPR051329">
    <property type="entry name" value="NIR_SIR_4Fe-4S"/>
</dbReference>
<dbReference type="Gene3D" id="3.30.413.10">
    <property type="entry name" value="Sulfite Reductase Hemoprotein, domain 1"/>
    <property type="match status" value="2"/>
</dbReference>
<evidence type="ECO:0000256" key="6">
    <source>
        <dbReference type="ARBA" id="ARBA00023014"/>
    </source>
</evidence>
<evidence type="ECO:0000256" key="2">
    <source>
        <dbReference type="ARBA" id="ARBA00022617"/>
    </source>
</evidence>
<dbReference type="GO" id="GO:0016491">
    <property type="term" value="F:oxidoreductase activity"/>
    <property type="evidence" value="ECO:0007669"/>
    <property type="project" value="UniProtKB-KW"/>
</dbReference>
<dbReference type="GO" id="GO:0051539">
    <property type="term" value="F:4 iron, 4 sulfur cluster binding"/>
    <property type="evidence" value="ECO:0007669"/>
    <property type="project" value="UniProtKB-KW"/>
</dbReference>
<name>A0A9W6GRU3_9HYPH</name>
<evidence type="ECO:0000256" key="4">
    <source>
        <dbReference type="ARBA" id="ARBA00023002"/>
    </source>
</evidence>
<keyword evidence="1" id="KW-0004">4Fe-4S</keyword>
<proteinExistence type="predicted"/>
<dbReference type="Pfam" id="PF03460">
    <property type="entry name" value="NIR_SIR_ferr"/>
    <property type="match status" value="2"/>
</dbReference>
<evidence type="ECO:0000256" key="3">
    <source>
        <dbReference type="ARBA" id="ARBA00022723"/>
    </source>
</evidence>
<keyword evidence="6" id="KW-0411">Iron-sulfur</keyword>
<gene>
    <name evidence="9" type="primary">cysI</name>
    <name evidence="9" type="ORF">LMG27198_06870</name>
</gene>
<keyword evidence="10" id="KW-1185">Reference proteome</keyword>
<keyword evidence="2" id="KW-0349">Heme</keyword>
<dbReference type="Proteomes" id="UP001144323">
    <property type="component" value="Unassembled WGS sequence"/>
</dbReference>
<keyword evidence="3" id="KW-0479">Metal-binding</keyword>
<accession>A0A9W6GRU3</accession>
<dbReference type="GO" id="GO:0046872">
    <property type="term" value="F:metal ion binding"/>
    <property type="evidence" value="ECO:0007669"/>
    <property type="project" value="UniProtKB-KW"/>
</dbReference>
<dbReference type="AlphaFoldDB" id="A0A9W6GRU3"/>
<dbReference type="SUPFAM" id="SSF56014">
    <property type="entry name" value="Nitrite and sulphite reductase 4Fe-4S domain-like"/>
    <property type="match status" value="2"/>
</dbReference>
<feature type="domain" description="Nitrite/Sulfite reductase ferredoxin-like" evidence="8">
    <location>
        <begin position="363"/>
        <end position="414"/>
    </location>
</feature>
<dbReference type="InterPro" id="IPR045854">
    <property type="entry name" value="NO2/SO3_Rdtase_4Fe4S_sf"/>
</dbReference>
<dbReference type="EMBL" id="BSEC01000001">
    <property type="protein sequence ID" value="GLI91695.1"/>
    <property type="molecule type" value="Genomic_DNA"/>
</dbReference>
<dbReference type="Pfam" id="PF01077">
    <property type="entry name" value="NIR_SIR"/>
    <property type="match status" value="2"/>
</dbReference>
<evidence type="ECO:0000256" key="5">
    <source>
        <dbReference type="ARBA" id="ARBA00023004"/>
    </source>
</evidence>
<dbReference type="InterPro" id="IPR036136">
    <property type="entry name" value="Nit/Sulf_reduc_fer-like_dom_sf"/>
</dbReference>
<sequence>MTAHDTTLTRPNAPVTTYRYDDFDAAFVKERVAEFREQVRRRLAGNLTEDEFRPFRLMNGLYLQLHAYMLRVAIPYGTLSARQMRRLADIADKYDRGYGHFTTRQNLQYNWPKLVDTPDILEALAEVEMHAIQTSGNCIRNVTADHFAGVAPDEIEDPRPTAEFLRQWSSAHPEFSFLPRKFKIAVTGAAHDRAAVKVHDIGLALVKNDAGEIGYQVYVGGGLGRTPFVAKLIRDFVARADLLAYLEAIMRVYNRFGRRDNKYKARIKILVHEKGIDAVREAVEAEFAGMDRAVFSYDPAEFERIAAYFTPPPYEALPADSEKLRAARVAHPAFGNFVEVNVAPHKAPGYAIVTVSLKPVGGIPGDATSAQMRVLADASERFGFGELRISHEQNVILPHVKQDDLFDLWKLLDAAGLATANAGLVSDIISCPGLDYCSLATARSIPIAQAISKRFADLSRQRRIGKLGIKISGCINACGHHHVGAIGILGLEKKGQESYQITLGGDPTFSANVGELLGPGVTAEQVPDVIEHIVDFYLAERQEGESFIETWRRIGHARFKDVLRREGEDGAGI</sequence>
<feature type="domain" description="Nitrite/Sulfite reductase ferredoxin-like" evidence="8">
    <location>
        <begin position="68"/>
        <end position="127"/>
    </location>
</feature>
<dbReference type="InterPro" id="IPR006067">
    <property type="entry name" value="NO2/SO3_Rdtase_4Fe4S_dom"/>
</dbReference>
<reference evidence="9" key="1">
    <citation type="journal article" date="2023" name="Int. J. Syst. Evol. Microbiol.">
        <title>Methylocystis iwaonis sp. nov., a type II methane-oxidizing bacterium from surface soil of a rice paddy field in Japan, and emended description of the genus Methylocystis (ex Whittenbury et al. 1970) Bowman et al. 1993.</title>
        <authorList>
            <person name="Kaise H."/>
            <person name="Sawadogo J.B."/>
            <person name="Alam M.S."/>
            <person name="Ueno C."/>
            <person name="Dianou D."/>
            <person name="Shinjo R."/>
            <person name="Asakawa S."/>
        </authorList>
    </citation>
    <scope>NUCLEOTIDE SEQUENCE</scope>
    <source>
        <strain evidence="9">LMG27198</strain>
    </source>
</reference>
<dbReference type="SUPFAM" id="SSF55124">
    <property type="entry name" value="Nitrite/Sulfite reductase N-terminal domain-like"/>
    <property type="match status" value="2"/>
</dbReference>
<dbReference type="PANTHER" id="PTHR32439">
    <property type="entry name" value="FERREDOXIN--NITRITE REDUCTASE, CHLOROPLASTIC"/>
    <property type="match status" value="1"/>
</dbReference>
<feature type="domain" description="Nitrite/sulphite reductase 4Fe-4S" evidence="7">
    <location>
        <begin position="135"/>
        <end position="287"/>
    </location>
</feature>
<evidence type="ECO:0000256" key="1">
    <source>
        <dbReference type="ARBA" id="ARBA00022485"/>
    </source>
</evidence>
<dbReference type="PANTHER" id="PTHR32439:SF9">
    <property type="entry name" value="BLR3264 PROTEIN"/>
    <property type="match status" value="1"/>
</dbReference>
<dbReference type="GO" id="GO:0020037">
    <property type="term" value="F:heme binding"/>
    <property type="evidence" value="ECO:0007669"/>
    <property type="project" value="InterPro"/>
</dbReference>
<dbReference type="InterPro" id="IPR005117">
    <property type="entry name" value="NiRdtase/SiRdtase_haem-b_fer"/>
</dbReference>
<comment type="caution">
    <text evidence="9">The sequence shown here is derived from an EMBL/GenBank/DDBJ whole genome shotgun (WGS) entry which is preliminary data.</text>
</comment>
<organism evidence="9 10">
    <name type="scientific">Methylocystis echinoides</name>
    <dbReference type="NCBI Taxonomy" id="29468"/>
    <lineage>
        <taxon>Bacteria</taxon>
        <taxon>Pseudomonadati</taxon>
        <taxon>Pseudomonadota</taxon>
        <taxon>Alphaproteobacteria</taxon>
        <taxon>Hyphomicrobiales</taxon>
        <taxon>Methylocystaceae</taxon>
        <taxon>Methylocystis</taxon>
    </lineage>
</organism>
<evidence type="ECO:0000259" key="7">
    <source>
        <dbReference type="Pfam" id="PF01077"/>
    </source>
</evidence>
<evidence type="ECO:0000259" key="8">
    <source>
        <dbReference type="Pfam" id="PF03460"/>
    </source>
</evidence>
<keyword evidence="5" id="KW-0408">Iron</keyword>